<sequence>MTSPELRIRTTFLPHDDAEAALGFYRDLLGWELRLDVGWEQMRWLTVGPVGQPDVSVVLHPPGADPSTTEEERRVITEMMAKGTFASLMLSTPDLDATFEALRVGGADVVQEPMQQDWGARDCAVRDPAGNMIRVQEVA</sequence>
<dbReference type="SUPFAM" id="SSF54593">
    <property type="entry name" value="Glyoxalase/Bleomycin resistance protein/Dihydroxybiphenyl dioxygenase"/>
    <property type="match status" value="1"/>
</dbReference>
<gene>
    <name evidence="2" type="ORF">GRQ65_04915</name>
</gene>
<dbReference type="Proteomes" id="UP000473325">
    <property type="component" value="Unassembled WGS sequence"/>
</dbReference>
<evidence type="ECO:0000259" key="1">
    <source>
        <dbReference type="PROSITE" id="PS51819"/>
    </source>
</evidence>
<dbReference type="RefSeq" id="WP_160875676.1">
    <property type="nucleotide sequence ID" value="NZ_WUEK01000002.1"/>
</dbReference>
<dbReference type="InterPro" id="IPR029068">
    <property type="entry name" value="Glyas_Bleomycin-R_OHBP_Dase"/>
</dbReference>
<keyword evidence="3" id="KW-1185">Reference proteome</keyword>
<dbReference type="AlphaFoldDB" id="A0A6L7ENH3"/>
<evidence type="ECO:0000313" key="2">
    <source>
        <dbReference type="EMBL" id="MXG88887.1"/>
    </source>
</evidence>
<accession>A0A6L7ENH3</accession>
<comment type="caution">
    <text evidence="2">The sequence shown here is derived from an EMBL/GenBank/DDBJ whole genome shotgun (WGS) entry which is preliminary data.</text>
</comment>
<reference evidence="2 3" key="1">
    <citation type="submission" date="2019-12" db="EMBL/GenBank/DDBJ databases">
        <authorList>
            <person name="Kun Z."/>
        </authorList>
    </citation>
    <scope>NUCLEOTIDE SEQUENCE [LARGE SCALE GENOMIC DNA]</scope>
    <source>
        <strain evidence="2 3">YIM 123512</strain>
    </source>
</reference>
<organism evidence="2 3">
    <name type="scientific">Nocardioides flavescens</name>
    <dbReference type="NCBI Taxonomy" id="2691959"/>
    <lineage>
        <taxon>Bacteria</taxon>
        <taxon>Bacillati</taxon>
        <taxon>Actinomycetota</taxon>
        <taxon>Actinomycetes</taxon>
        <taxon>Propionibacteriales</taxon>
        <taxon>Nocardioidaceae</taxon>
        <taxon>Nocardioides</taxon>
    </lineage>
</organism>
<evidence type="ECO:0000313" key="3">
    <source>
        <dbReference type="Proteomes" id="UP000473325"/>
    </source>
</evidence>
<dbReference type="EMBL" id="WUEK01000002">
    <property type="protein sequence ID" value="MXG88887.1"/>
    <property type="molecule type" value="Genomic_DNA"/>
</dbReference>
<dbReference type="Gene3D" id="3.10.180.10">
    <property type="entry name" value="2,3-Dihydroxybiphenyl 1,2-Dioxygenase, domain 1"/>
    <property type="match status" value="1"/>
</dbReference>
<dbReference type="Pfam" id="PF00903">
    <property type="entry name" value="Glyoxalase"/>
    <property type="match status" value="1"/>
</dbReference>
<dbReference type="PANTHER" id="PTHR36437">
    <property type="entry name" value="GLYOXALASE/BLEOMYCIN RESISTANCE PROTEIN/DIOXYGENASE"/>
    <property type="match status" value="1"/>
</dbReference>
<dbReference type="PROSITE" id="PS51819">
    <property type="entry name" value="VOC"/>
    <property type="match status" value="1"/>
</dbReference>
<feature type="domain" description="VOC" evidence="1">
    <location>
        <begin position="7"/>
        <end position="138"/>
    </location>
</feature>
<dbReference type="PANTHER" id="PTHR36437:SF2">
    <property type="entry name" value="GLYOXALASE_BLEOMYCIN RESISTANCE PROTEIN_DIOXYGENASE"/>
    <property type="match status" value="1"/>
</dbReference>
<dbReference type="InterPro" id="IPR037523">
    <property type="entry name" value="VOC_core"/>
</dbReference>
<protein>
    <submittedName>
        <fullName evidence="2">VOC family protein</fullName>
    </submittedName>
</protein>
<name>A0A6L7ENH3_9ACTN</name>
<proteinExistence type="predicted"/>
<dbReference type="InterPro" id="IPR004360">
    <property type="entry name" value="Glyas_Fos-R_dOase_dom"/>
</dbReference>